<accession>A0A8T4GRB2</accession>
<feature type="region of interest" description="Disordered" evidence="1">
    <location>
        <begin position="300"/>
        <end position="325"/>
    </location>
</feature>
<sequence length="1016" mass="107317">MSLHEDRRGRVPFALVGVLLLVGASVYATGLADRAEPSIEQPATAAMDDVERDTRPALRAAVRDAARESAREPVTEPADTPAGQALNTTSPFVDALRLRIAAGARQALSEVSREQDGVRATASLPLVNGSTASLRRAKHGIQVRPVDDGASMLVTVRNVTVRARADGRVLSQRRLNVTLTVDAPVLALHQRTEQYESRLNRGALAGPGLSRGLTGRLTALTMARGYGRYAGAPIQNVLGNRHVELSTNAALLAQQRAAFGRADPDGARAVDVATVRVGVLDVLGGRHDGAAGWTKTVLDPSAVGDRTEADGFDPQPPDRPPITAAPDAVADEAYLDATEGPGTAGSYRVRSHLRATVVSRSSGTRPAPRLENWTLLTERIDQRTTVKVIEQDSNRAESAAVDARRKVIVRHTVERTWYRNGSFQTTTTEWTETARVAVRVNVAYDPDDTAPDRPTEPLFERGGALDGPNLASARERAATELLDANGGVDGVAVAAAERRDGALTRERTSVAARPDGLDAWVLADLRELRASVANVSVTVPSREVAAGEANAPALLAAAVRERRAALVDAPATYDGAADRARVAARAAYVDRVIAALESRAADTRDRNGDYRTELSGGATGQLSRLIELGRETAGADDPYQRDRESGEELVVTPDGSPAYLTLSSVGHQRVPTVAPGESVHPLTARTTNWVAMPYGDAADGVADALLGGGKRRVSLETAAATLIAANRTAATAGTANGSAAELAANRAELTAAVRRSVRNAEREVCAAVTDGTGNDRRTCRDAVVDVRSEWPTLGHRAQAMGNGSYAAAFGDALAARGVGAAAADEATVRVRVRLRELDAKRETGVPAAMTNQTASAVQQVARKVVKKQSKAVIRNESERAMRRLTGASRLPAGVPVAPPPYPWIASVNAWSVTVRGEYQRFVVRARGPAPDGGGGVLRYVRDGSSVAFDADGDGQAERLGRNDHVSFEASTTVVAVVPPGPPGIGDVDGNRDERSPGWPCPGDEETDRCTRGEQPE</sequence>
<keyword evidence="3" id="KW-1185">Reference proteome</keyword>
<protein>
    <submittedName>
        <fullName evidence="2">Uncharacterized protein</fullName>
    </submittedName>
</protein>
<gene>
    <name evidence="2" type="ORF">J2753_000060</name>
</gene>
<organism evidence="2 3">
    <name type="scientific">Halolamina salifodinae</name>
    <dbReference type="NCBI Taxonomy" id="1202767"/>
    <lineage>
        <taxon>Archaea</taxon>
        <taxon>Methanobacteriati</taxon>
        <taxon>Methanobacteriota</taxon>
        <taxon>Stenosarchaea group</taxon>
        <taxon>Halobacteria</taxon>
        <taxon>Halobacteriales</taxon>
        <taxon>Haloferacaceae</taxon>
    </lineage>
</organism>
<proteinExistence type="predicted"/>
<feature type="compositionally biased region" description="Basic and acidic residues" evidence="1">
    <location>
        <begin position="450"/>
        <end position="459"/>
    </location>
</feature>
<dbReference type="OrthoDB" id="124691at2157"/>
<dbReference type="EMBL" id="JAGGLC010000001">
    <property type="protein sequence ID" value="MBP1985587.1"/>
    <property type="molecule type" value="Genomic_DNA"/>
</dbReference>
<dbReference type="Pfam" id="PF23957">
    <property type="entry name" value="DUF7286"/>
    <property type="match status" value="1"/>
</dbReference>
<evidence type="ECO:0000313" key="2">
    <source>
        <dbReference type="EMBL" id="MBP1985587.1"/>
    </source>
</evidence>
<feature type="region of interest" description="Disordered" evidence="1">
    <location>
        <begin position="63"/>
        <end position="87"/>
    </location>
</feature>
<feature type="region of interest" description="Disordered" evidence="1">
    <location>
        <begin position="975"/>
        <end position="1016"/>
    </location>
</feature>
<dbReference type="RefSeq" id="WP_209489325.1">
    <property type="nucleotide sequence ID" value="NZ_JAGGLC010000001.1"/>
</dbReference>
<evidence type="ECO:0000313" key="3">
    <source>
        <dbReference type="Proteomes" id="UP000823736"/>
    </source>
</evidence>
<feature type="region of interest" description="Disordered" evidence="1">
    <location>
        <begin position="445"/>
        <end position="467"/>
    </location>
</feature>
<name>A0A8T4GRB2_9EURY</name>
<feature type="compositionally biased region" description="Basic and acidic residues" evidence="1">
    <location>
        <begin position="1007"/>
        <end position="1016"/>
    </location>
</feature>
<feature type="compositionally biased region" description="Basic and acidic residues" evidence="1">
    <location>
        <begin position="63"/>
        <end position="74"/>
    </location>
</feature>
<dbReference type="InterPro" id="IPR055710">
    <property type="entry name" value="DUF7286"/>
</dbReference>
<reference evidence="2" key="1">
    <citation type="submission" date="2021-03" db="EMBL/GenBank/DDBJ databases">
        <title>Genomic Encyclopedia of Type Strains, Phase IV (KMG-IV): sequencing the most valuable type-strain genomes for metagenomic binning, comparative biology and taxonomic classification.</title>
        <authorList>
            <person name="Goeker M."/>
        </authorList>
    </citation>
    <scope>NUCLEOTIDE SEQUENCE</scope>
    <source>
        <strain evidence="2">DSM 26232</strain>
    </source>
</reference>
<dbReference type="Proteomes" id="UP000823736">
    <property type="component" value="Unassembled WGS sequence"/>
</dbReference>
<evidence type="ECO:0000256" key="1">
    <source>
        <dbReference type="SAM" id="MobiDB-lite"/>
    </source>
</evidence>
<comment type="caution">
    <text evidence="2">The sequence shown here is derived from an EMBL/GenBank/DDBJ whole genome shotgun (WGS) entry which is preliminary data.</text>
</comment>
<dbReference type="AlphaFoldDB" id="A0A8T4GRB2"/>